<feature type="domain" description="RNA polymerase sigma factor 70 region 4 type 2" evidence="1">
    <location>
        <begin position="11"/>
        <end position="64"/>
    </location>
</feature>
<dbReference type="STRING" id="76947.GCA_002080435_01676"/>
<keyword evidence="3" id="KW-1185">Reference proteome</keyword>
<organism evidence="2 3">
    <name type="scientific">Sphingobium herbicidovorans (strain ATCC 700291 / DSM 11019 / CCUG 56400 / KCTC 2939 / LMG 18315 / NBRC 16415 / MH)</name>
    <name type="common">Sphingomonas herbicidovorans</name>
    <dbReference type="NCBI Taxonomy" id="1219045"/>
    <lineage>
        <taxon>Bacteria</taxon>
        <taxon>Pseudomonadati</taxon>
        <taxon>Pseudomonadota</taxon>
        <taxon>Alphaproteobacteria</taxon>
        <taxon>Sphingomonadales</taxon>
        <taxon>Sphingomonadaceae</taxon>
        <taxon>Sphingobium</taxon>
    </lineage>
</organism>
<dbReference type="SUPFAM" id="SSF88659">
    <property type="entry name" value="Sigma3 and sigma4 domains of RNA polymerase sigma factors"/>
    <property type="match status" value="1"/>
</dbReference>
<dbReference type="OrthoDB" id="7473751at2"/>
<dbReference type="InterPro" id="IPR036388">
    <property type="entry name" value="WH-like_DNA-bd_sf"/>
</dbReference>
<dbReference type="GO" id="GO:0006352">
    <property type="term" value="P:DNA-templated transcription initiation"/>
    <property type="evidence" value="ECO:0007669"/>
    <property type="project" value="InterPro"/>
</dbReference>
<dbReference type="PATRIC" id="fig|1219045.3.peg.3233"/>
<dbReference type="Pfam" id="PF08281">
    <property type="entry name" value="Sigma70_r4_2"/>
    <property type="match status" value="1"/>
</dbReference>
<dbReference type="EMBL" id="JFZA02000038">
    <property type="protein sequence ID" value="KFG89044.1"/>
    <property type="molecule type" value="Genomic_DNA"/>
</dbReference>
<dbReference type="RefSeq" id="WP_037467915.1">
    <property type="nucleotide sequence ID" value="NZ_BCZD01000053.1"/>
</dbReference>
<dbReference type="Proteomes" id="UP000024284">
    <property type="component" value="Unassembled WGS sequence"/>
</dbReference>
<evidence type="ECO:0000259" key="1">
    <source>
        <dbReference type="Pfam" id="PF08281"/>
    </source>
</evidence>
<sequence length="74" mass="8143">MTRVTLSPTDRERLRAALSDLPVLSRIVYLLHARDGRSFAEIAFLIGADINAVEIHLARALEQLMSALDGEADP</sequence>
<dbReference type="AlphaFoldDB" id="A0A086P6M6"/>
<accession>A0A086P6M6</accession>
<protein>
    <submittedName>
        <fullName evidence="2">RNA polymerase sigma factor</fullName>
    </submittedName>
</protein>
<dbReference type="GO" id="GO:0003677">
    <property type="term" value="F:DNA binding"/>
    <property type="evidence" value="ECO:0007669"/>
    <property type="project" value="InterPro"/>
</dbReference>
<reference evidence="2" key="1">
    <citation type="submission" date="2014-08" db="EMBL/GenBank/DDBJ databases">
        <title>Draft genome sequences of Sphingobium herbicidovorans.</title>
        <authorList>
            <person name="Gan H.M."/>
            <person name="Gan H.Y."/>
            <person name="Savka M.A."/>
        </authorList>
    </citation>
    <scope>NUCLEOTIDE SEQUENCE [LARGE SCALE GENOMIC DNA]</scope>
    <source>
        <strain evidence="2">NBRC 16415</strain>
    </source>
</reference>
<comment type="caution">
    <text evidence="2">The sequence shown here is derived from an EMBL/GenBank/DDBJ whole genome shotgun (WGS) entry which is preliminary data.</text>
</comment>
<dbReference type="InterPro" id="IPR013249">
    <property type="entry name" value="RNA_pol_sigma70_r4_t2"/>
</dbReference>
<dbReference type="Gene3D" id="1.10.10.10">
    <property type="entry name" value="Winged helix-like DNA-binding domain superfamily/Winged helix DNA-binding domain"/>
    <property type="match status" value="1"/>
</dbReference>
<evidence type="ECO:0000313" key="2">
    <source>
        <dbReference type="EMBL" id="KFG89044.1"/>
    </source>
</evidence>
<proteinExistence type="predicted"/>
<dbReference type="InterPro" id="IPR013324">
    <property type="entry name" value="RNA_pol_sigma_r3/r4-like"/>
</dbReference>
<gene>
    <name evidence="2" type="ORF">BV98_003184</name>
</gene>
<name>A0A086P6M6_SPHHM</name>
<dbReference type="GO" id="GO:0016987">
    <property type="term" value="F:sigma factor activity"/>
    <property type="evidence" value="ECO:0007669"/>
    <property type="project" value="InterPro"/>
</dbReference>
<evidence type="ECO:0000313" key="3">
    <source>
        <dbReference type="Proteomes" id="UP000024284"/>
    </source>
</evidence>